<reference evidence="3" key="1">
    <citation type="submission" date="2021-03" db="EMBL/GenBank/DDBJ databases">
        <title>Draft genome sequence of rust myrtle Austropuccinia psidii MF-1, a brazilian biotype.</title>
        <authorList>
            <person name="Quecine M.C."/>
            <person name="Pachon D.M.R."/>
            <person name="Bonatelli M.L."/>
            <person name="Correr F.H."/>
            <person name="Franceschini L.M."/>
            <person name="Leite T.F."/>
            <person name="Margarido G.R.A."/>
            <person name="Almeida C.A."/>
            <person name="Ferrarezi J.A."/>
            <person name="Labate C.A."/>
        </authorList>
    </citation>
    <scope>NUCLEOTIDE SEQUENCE</scope>
    <source>
        <strain evidence="3">MF-1</strain>
    </source>
</reference>
<dbReference type="InterPro" id="IPR045358">
    <property type="entry name" value="Ty3_capsid"/>
</dbReference>
<evidence type="ECO:0000313" key="3">
    <source>
        <dbReference type="EMBL" id="MBW0547803.1"/>
    </source>
</evidence>
<comment type="caution">
    <text evidence="3">The sequence shown here is derived from an EMBL/GenBank/DDBJ whole genome shotgun (WGS) entry which is preliminary data.</text>
</comment>
<name>A0A9Q3P193_9BASI</name>
<feature type="region of interest" description="Disordered" evidence="1">
    <location>
        <begin position="203"/>
        <end position="229"/>
    </location>
</feature>
<evidence type="ECO:0000256" key="1">
    <source>
        <dbReference type="SAM" id="MobiDB-lite"/>
    </source>
</evidence>
<feature type="domain" description="Ty3 transposon capsid-like protein" evidence="2">
    <location>
        <begin position="32"/>
        <end position="218"/>
    </location>
</feature>
<evidence type="ECO:0000313" key="4">
    <source>
        <dbReference type="Proteomes" id="UP000765509"/>
    </source>
</evidence>
<feature type="region of interest" description="Disordered" evidence="1">
    <location>
        <begin position="1"/>
        <end position="25"/>
    </location>
</feature>
<dbReference type="Proteomes" id="UP000765509">
    <property type="component" value="Unassembled WGS sequence"/>
</dbReference>
<feature type="compositionally biased region" description="Polar residues" evidence="1">
    <location>
        <begin position="218"/>
        <end position="229"/>
    </location>
</feature>
<accession>A0A9Q3P193</accession>
<keyword evidence="4" id="KW-1185">Reference proteome</keyword>
<proteinExistence type="predicted"/>
<protein>
    <recommendedName>
        <fullName evidence="2">Ty3 transposon capsid-like protein domain-containing protein</fullName>
    </recommendedName>
</protein>
<dbReference type="Pfam" id="PF19259">
    <property type="entry name" value="Ty3_capsid"/>
    <property type="match status" value="1"/>
</dbReference>
<feature type="compositionally biased region" description="Basic and acidic residues" evidence="1">
    <location>
        <begin position="203"/>
        <end position="217"/>
    </location>
</feature>
<sequence>MKQMATIKGQLSQAAASRDNSKAPAFKTPSMKAPYSFYGTQAHKLKGFIQSCQLIFQNYPANFFSYRKKALYSTSFLTGRAGKWIEPYFSNNSNDDPSYLLNNLQLFGTQLFTLFGDPNEVRRAEPELDNLRMKESVHVSMYITDFRSLMSRIGDWGKRAYIHAYRRGLASRILDQLASYPGNFDDLHELMDITLELDTRYHERQKEKGSHQEKKTLVTESNSSRPPQD</sequence>
<gene>
    <name evidence="3" type="ORF">O181_087518</name>
</gene>
<dbReference type="AlphaFoldDB" id="A0A9Q3P193"/>
<evidence type="ECO:0000259" key="2">
    <source>
        <dbReference type="Pfam" id="PF19259"/>
    </source>
</evidence>
<dbReference type="EMBL" id="AVOT02052905">
    <property type="protein sequence ID" value="MBW0547803.1"/>
    <property type="molecule type" value="Genomic_DNA"/>
</dbReference>
<organism evidence="3 4">
    <name type="scientific">Austropuccinia psidii MF-1</name>
    <dbReference type="NCBI Taxonomy" id="1389203"/>
    <lineage>
        <taxon>Eukaryota</taxon>
        <taxon>Fungi</taxon>
        <taxon>Dikarya</taxon>
        <taxon>Basidiomycota</taxon>
        <taxon>Pucciniomycotina</taxon>
        <taxon>Pucciniomycetes</taxon>
        <taxon>Pucciniales</taxon>
        <taxon>Sphaerophragmiaceae</taxon>
        <taxon>Austropuccinia</taxon>
    </lineage>
</organism>